<evidence type="ECO:0000256" key="1">
    <source>
        <dbReference type="SAM" id="SignalP"/>
    </source>
</evidence>
<feature type="chain" id="PRO_5045621262" evidence="1">
    <location>
        <begin position="19"/>
        <end position="637"/>
    </location>
</feature>
<gene>
    <name evidence="3" type="ORF">GQ41_2707</name>
</gene>
<organism evidence="3 4">
    <name type="scientific">Arenibacter algicola</name>
    <dbReference type="NCBI Taxonomy" id="616991"/>
    <lineage>
        <taxon>Bacteria</taxon>
        <taxon>Pseudomonadati</taxon>
        <taxon>Bacteroidota</taxon>
        <taxon>Flavobacteriia</taxon>
        <taxon>Flavobacteriales</taxon>
        <taxon>Flavobacteriaceae</taxon>
        <taxon>Arenibacter</taxon>
    </lineage>
</organism>
<evidence type="ECO:0000313" key="4">
    <source>
        <dbReference type="Proteomes" id="UP000315363"/>
    </source>
</evidence>
<dbReference type="Gene3D" id="2.60.40.3140">
    <property type="match status" value="1"/>
</dbReference>
<name>A0ABY3AC86_9FLAO</name>
<feature type="domain" description="DUF3857" evidence="2">
    <location>
        <begin position="54"/>
        <end position="188"/>
    </location>
</feature>
<dbReference type="Gene3D" id="2.60.120.1130">
    <property type="match status" value="1"/>
</dbReference>
<accession>A0ABY3AC86</accession>
<dbReference type="SUPFAM" id="SSF54001">
    <property type="entry name" value="Cysteine proteinases"/>
    <property type="match status" value="1"/>
</dbReference>
<dbReference type="Gene3D" id="3.10.620.30">
    <property type="match status" value="1"/>
</dbReference>
<dbReference type="Proteomes" id="UP000315363">
    <property type="component" value="Unassembled WGS sequence"/>
</dbReference>
<protein>
    <submittedName>
        <fullName evidence="3">Transglutaminase superfamily protein</fullName>
    </submittedName>
</protein>
<sequence length="637" mass="73452">MRLYTFLFFSLCFSCLTAQNKEYQSLFLNDTLLSNANAVVRLDAITIEIANTKSLKQTHKRVVTILNKKGDSHSDIHVYYDDKINVKNLGALVYNKFGKEIHRFKSGDFKDMAAVSSFSLYEDSRIKYLNYIPTEYPYTIEFYYETETSNTAWIPFWRPLHGYHISTEKSTYDIVYNTSVGISKKQKNFAGFNIKDRSKEGLLSYVAENLSAMALEESSPDLKSISPVLMIAPKNFHYEGFIGENEDWENLGKWINENLLTGRSYLPEETKQQVRALVQGIDDPIGKARKIYKYVQENTRYISVQVGIGGIQPISASEVDRVKYGDCKGLTNYTKALLEAVGVVSYYTEVYATSSKKIDMDENFPSLFGQANHVILNIPIENKESVWLECTSQIMPFGFLGDFTDDRNVFVITPEGGKIISTPKYGASENSQSTKAELNIMDDSSLEVHAKIISKGIQYNDKFYLENEERREQDKYFKNHWNYIGNISIDEIKFSNDKDNVAFTQDVSFKAIDFCSFTGERILFTPNVLNRNTYIPNRYRTRKLPLQIERGFIDDDEYEINLPQGYTVEFIPENVSLESNFGSYTVTIERITDTKLKYERKFEITGGFYPKEEYEKYREFIKEVSKNDNAKIVLTKL</sequence>
<keyword evidence="1" id="KW-0732">Signal</keyword>
<reference evidence="3 4" key="1">
    <citation type="submission" date="2019-06" db="EMBL/GenBank/DDBJ databases">
        <title>A large-scale integrated study on North Sea by COGITO (Coastal Microbe Genomic &amp; Taxonomic Observatory).</title>
        <authorList>
            <person name="Teeling H."/>
        </authorList>
    </citation>
    <scope>NUCLEOTIDE SEQUENCE [LARGE SCALE GENOMIC DNA]</scope>
    <source>
        <strain evidence="3 4">MAR_2009_79</strain>
    </source>
</reference>
<evidence type="ECO:0000313" key="3">
    <source>
        <dbReference type="EMBL" id="TQO38073.1"/>
    </source>
</evidence>
<proteinExistence type="predicted"/>
<dbReference type="EMBL" id="VHIF01000001">
    <property type="protein sequence ID" value="TQO38073.1"/>
    <property type="molecule type" value="Genomic_DNA"/>
</dbReference>
<dbReference type="Pfam" id="PF12969">
    <property type="entry name" value="DUF3857"/>
    <property type="match status" value="1"/>
</dbReference>
<dbReference type="InterPro" id="IPR024618">
    <property type="entry name" value="DUF3857"/>
</dbReference>
<dbReference type="InterPro" id="IPR038765">
    <property type="entry name" value="Papain-like_cys_pep_sf"/>
</dbReference>
<comment type="caution">
    <text evidence="3">The sequence shown here is derived from an EMBL/GenBank/DDBJ whole genome shotgun (WGS) entry which is preliminary data.</text>
</comment>
<keyword evidence="4" id="KW-1185">Reference proteome</keyword>
<feature type="signal peptide" evidence="1">
    <location>
        <begin position="1"/>
        <end position="18"/>
    </location>
</feature>
<evidence type="ECO:0000259" key="2">
    <source>
        <dbReference type="Pfam" id="PF12969"/>
    </source>
</evidence>